<dbReference type="AlphaFoldDB" id="A0A518CGT8"/>
<organism evidence="2 3">
    <name type="scientific">Polystyrenella longa</name>
    <dbReference type="NCBI Taxonomy" id="2528007"/>
    <lineage>
        <taxon>Bacteria</taxon>
        <taxon>Pseudomonadati</taxon>
        <taxon>Planctomycetota</taxon>
        <taxon>Planctomycetia</taxon>
        <taxon>Planctomycetales</taxon>
        <taxon>Planctomycetaceae</taxon>
        <taxon>Polystyrenella</taxon>
    </lineage>
</organism>
<dbReference type="Proteomes" id="UP000317178">
    <property type="component" value="Chromosome"/>
</dbReference>
<dbReference type="PANTHER" id="PTHR43441">
    <property type="entry name" value="RIBOSOMAL-PROTEIN-SERINE ACETYLTRANSFERASE"/>
    <property type="match status" value="1"/>
</dbReference>
<name>A0A518CGT8_9PLAN</name>
<sequence>MFCHFVDENIHLEPSHPYYAEPLFALTDQNREFLKKWLPWLDGVTSVDHSRDFLQQQLQNYADGTGLSLLIFYRKELAGIIGFNSINPNNQTGEIGYWLGEKFNDRGIMTKCVRELIRFGSQYYGLQKVVIRCSTGNEKSRKIPQGLGFLKEGTLRRAENLYGEWHDHDVYALLSEDFFG</sequence>
<dbReference type="GO" id="GO:1990189">
    <property type="term" value="F:protein N-terminal-serine acetyltransferase activity"/>
    <property type="evidence" value="ECO:0007669"/>
    <property type="project" value="TreeGrafter"/>
</dbReference>
<dbReference type="KEGG" id="plon:Pla110_01430"/>
<keyword evidence="2" id="KW-0012">Acyltransferase</keyword>
<dbReference type="InterPro" id="IPR051908">
    <property type="entry name" value="Ribosomal_N-acetyltransferase"/>
</dbReference>
<dbReference type="Gene3D" id="3.40.630.30">
    <property type="match status" value="1"/>
</dbReference>
<reference evidence="2 3" key="1">
    <citation type="submission" date="2019-02" db="EMBL/GenBank/DDBJ databases">
        <title>Deep-cultivation of Planctomycetes and their phenomic and genomic characterization uncovers novel biology.</title>
        <authorList>
            <person name="Wiegand S."/>
            <person name="Jogler M."/>
            <person name="Boedeker C."/>
            <person name="Pinto D."/>
            <person name="Vollmers J."/>
            <person name="Rivas-Marin E."/>
            <person name="Kohn T."/>
            <person name="Peeters S.H."/>
            <person name="Heuer A."/>
            <person name="Rast P."/>
            <person name="Oberbeckmann S."/>
            <person name="Bunk B."/>
            <person name="Jeske O."/>
            <person name="Meyerdierks A."/>
            <person name="Storesund J.E."/>
            <person name="Kallscheuer N."/>
            <person name="Luecker S."/>
            <person name="Lage O.M."/>
            <person name="Pohl T."/>
            <person name="Merkel B.J."/>
            <person name="Hornburger P."/>
            <person name="Mueller R.-W."/>
            <person name="Bruemmer F."/>
            <person name="Labrenz M."/>
            <person name="Spormann A.M."/>
            <person name="Op den Camp H."/>
            <person name="Overmann J."/>
            <person name="Amann R."/>
            <person name="Jetten M.S.M."/>
            <person name="Mascher T."/>
            <person name="Medema M.H."/>
            <person name="Devos D.P."/>
            <person name="Kaster A.-K."/>
            <person name="Ovreas L."/>
            <person name="Rohde M."/>
            <person name="Galperin M.Y."/>
            <person name="Jogler C."/>
        </authorList>
    </citation>
    <scope>NUCLEOTIDE SEQUENCE [LARGE SCALE GENOMIC DNA]</scope>
    <source>
        <strain evidence="2 3">Pla110</strain>
    </source>
</reference>
<keyword evidence="2" id="KW-0808">Transferase</keyword>
<dbReference type="PROSITE" id="PS51186">
    <property type="entry name" value="GNAT"/>
    <property type="match status" value="1"/>
</dbReference>
<dbReference type="PANTHER" id="PTHR43441:SF12">
    <property type="entry name" value="RIBOSOMAL N-ACETYLTRANSFERASE YDAF-RELATED"/>
    <property type="match status" value="1"/>
</dbReference>
<gene>
    <name evidence="2" type="primary">ydaF</name>
    <name evidence="2" type="ORF">Pla110_01430</name>
</gene>
<proteinExistence type="predicted"/>
<dbReference type="GO" id="GO:0008999">
    <property type="term" value="F:protein-N-terminal-alanine acetyltransferase activity"/>
    <property type="evidence" value="ECO:0007669"/>
    <property type="project" value="TreeGrafter"/>
</dbReference>
<feature type="domain" description="N-acetyltransferase" evidence="1">
    <location>
        <begin position="10"/>
        <end position="177"/>
    </location>
</feature>
<dbReference type="InterPro" id="IPR000182">
    <property type="entry name" value="GNAT_dom"/>
</dbReference>
<dbReference type="GO" id="GO:0005737">
    <property type="term" value="C:cytoplasm"/>
    <property type="evidence" value="ECO:0007669"/>
    <property type="project" value="TreeGrafter"/>
</dbReference>
<dbReference type="EC" id="2.3.1.-" evidence="2"/>
<dbReference type="SUPFAM" id="SSF55729">
    <property type="entry name" value="Acyl-CoA N-acyltransferases (Nat)"/>
    <property type="match status" value="1"/>
</dbReference>
<accession>A0A518CGT8</accession>
<evidence type="ECO:0000313" key="3">
    <source>
        <dbReference type="Proteomes" id="UP000317178"/>
    </source>
</evidence>
<evidence type="ECO:0000259" key="1">
    <source>
        <dbReference type="PROSITE" id="PS51186"/>
    </source>
</evidence>
<keyword evidence="3" id="KW-1185">Reference proteome</keyword>
<evidence type="ECO:0000313" key="2">
    <source>
        <dbReference type="EMBL" id="QDU78442.1"/>
    </source>
</evidence>
<dbReference type="InterPro" id="IPR016181">
    <property type="entry name" value="Acyl_CoA_acyltransferase"/>
</dbReference>
<protein>
    <submittedName>
        <fullName evidence="2">Ribosomal N-acetyltransferase YdaF</fullName>
        <ecNumber evidence="2">2.3.1.-</ecNumber>
    </submittedName>
</protein>
<dbReference type="EMBL" id="CP036281">
    <property type="protein sequence ID" value="QDU78442.1"/>
    <property type="molecule type" value="Genomic_DNA"/>
</dbReference>
<dbReference type="Pfam" id="PF13302">
    <property type="entry name" value="Acetyltransf_3"/>
    <property type="match status" value="1"/>
</dbReference>